<dbReference type="Proteomes" id="UP000033166">
    <property type="component" value="Chromosome I"/>
</dbReference>
<evidence type="ECO:0008006" key="3">
    <source>
        <dbReference type="Google" id="ProtNLM"/>
    </source>
</evidence>
<dbReference type="STRING" id="1364.LP2241_50148"/>
<organism evidence="1 2">
    <name type="scientific">Pseudolactococcus piscium MKFS47</name>
    <dbReference type="NCBI Taxonomy" id="297352"/>
    <lineage>
        <taxon>Bacteria</taxon>
        <taxon>Bacillati</taxon>
        <taxon>Bacillota</taxon>
        <taxon>Bacilli</taxon>
        <taxon>Lactobacillales</taxon>
        <taxon>Streptococcaceae</taxon>
        <taxon>Pseudolactococcus</taxon>
    </lineage>
</organism>
<accession>A0A0D6DYU4</accession>
<name>A0A0D6DYU4_9LACT</name>
<sequence>MDYVELAIKSGGFMAMDRVFLKNRLAALATDKEKLAYIMPPASVVNAYFSEIYQKQGPDAAMAYFLTLSTTFEGFSKMPNFELEGSTAAPTLRIIRLNLLGKSFGLVYQNPDGEALIFSELADEKLSDTLLFEIAKLFPEYVVTATDSNVTLAKVSFDPFSAEEELTDLTRKSENMTYTRVTTLNIADGLACYETLLKNCEKTEKMIQFKHREFNLYLRK</sequence>
<dbReference type="RefSeq" id="WP_047915993.1">
    <property type="nucleotide sequence ID" value="NZ_LN774769.1"/>
</dbReference>
<proteinExistence type="predicted"/>
<dbReference type="AlphaFoldDB" id="A0A0D6DYU4"/>
<reference evidence="2" key="1">
    <citation type="submission" date="2015-01" db="EMBL/GenBank/DDBJ databases">
        <authorList>
            <person name="Andreevskaya M."/>
        </authorList>
    </citation>
    <scope>NUCLEOTIDE SEQUENCE [LARGE SCALE GENOMIC DNA]</scope>
    <source>
        <strain evidence="2">MKFS47</strain>
    </source>
</reference>
<evidence type="ECO:0000313" key="2">
    <source>
        <dbReference type="Proteomes" id="UP000033166"/>
    </source>
</evidence>
<evidence type="ECO:0000313" key="1">
    <source>
        <dbReference type="EMBL" id="CEN28951.1"/>
    </source>
</evidence>
<dbReference type="EMBL" id="LN774769">
    <property type="protein sequence ID" value="CEN28951.1"/>
    <property type="molecule type" value="Genomic_DNA"/>
</dbReference>
<dbReference type="HOGENOM" id="CLU_1299154_0_0_9"/>
<protein>
    <recommendedName>
        <fullName evidence="3">Cystathionine beta-lyase</fullName>
    </recommendedName>
</protein>
<gene>
    <name evidence="1" type="ORF">LACPI_1751</name>
</gene>
<dbReference type="KEGG" id="lpk:LACPI_1751"/>